<reference evidence="4 5" key="1">
    <citation type="submission" date="2018-09" db="EMBL/GenBank/DDBJ databases">
        <title>Complete genome sequence of Euzebya sp. DY32-46 isolated from seawater of Pacific Ocean.</title>
        <authorList>
            <person name="Xu L."/>
            <person name="Wu Y.-H."/>
            <person name="Xu X.-W."/>
        </authorList>
    </citation>
    <scope>NUCLEOTIDE SEQUENCE [LARGE SCALE GENOMIC DNA]</scope>
    <source>
        <strain evidence="4 5">DY32-46</strain>
    </source>
</reference>
<feature type="transmembrane region" description="Helical" evidence="2">
    <location>
        <begin position="43"/>
        <end position="62"/>
    </location>
</feature>
<evidence type="ECO:0000256" key="2">
    <source>
        <dbReference type="SAM" id="Phobius"/>
    </source>
</evidence>
<dbReference type="EMBL" id="CP031165">
    <property type="protein sequence ID" value="AXV07424.1"/>
    <property type="molecule type" value="Genomic_DNA"/>
</dbReference>
<feature type="transmembrane region" description="Helical" evidence="2">
    <location>
        <begin position="204"/>
        <end position="222"/>
    </location>
</feature>
<evidence type="ECO:0000256" key="1">
    <source>
        <dbReference type="SAM" id="MobiDB-lite"/>
    </source>
</evidence>
<dbReference type="KEGG" id="euz:DVS28_a2745"/>
<dbReference type="OrthoDB" id="9804023at2"/>
<name>A0A346XYX7_9ACTN</name>
<accession>A0A346XYX7</accession>
<dbReference type="InterPro" id="IPR021878">
    <property type="entry name" value="TgpA_N"/>
</dbReference>
<feature type="transmembrane region" description="Helical" evidence="2">
    <location>
        <begin position="68"/>
        <end position="85"/>
    </location>
</feature>
<feature type="compositionally biased region" description="Low complexity" evidence="1">
    <location>
        <begin position="595"/>
        <end position="605"/>
    </location>
</feature>
<keyword evidence="2" id="KW-1133">Transmembrane helix</keyword>
<evidence type="ECO:0000259" key="3">
    <source>
        <dbReference type="SMART" id="SM00460"/>
    </source>
</evidence>
<protein>
    <submittedName>
        <fullName evidence="4">Transglutaminase</fullName>
    </submittedName>
</protein>
<feature type="region of interest" description="Disordered" evidence="1">
    <location>
        <begin position="1"/>
        <end position="35"/>
    </location>
</feature>
<evidence type="ECO:0000313" key="5">
    <source>
        <dbReference type="Proteomes" id="UP000264006"/>
    </source>
</evidence>
<dbReference type="PANTHER" id="PTHR42736">
    <property type="entry name" value="PROTEIN-GLUTAMINE GAMMA-GLUTAMYLTRANSFERASE"/>
    <property type="match status" value="1"/>
</dbReference>
<feature type="transmembrane region" description="Helical" evidence="2">
    <location>
        <begin position="150"/>
        <end position="169"/>
    </location>
</feature>
<feature type="transmembrane region" description="Helical" evidence="2">
    <location>
        <begin position="251"/>
        <end position="271"/>
    </location>
</feature>
<keyword evidence="5" id="KW-1185">Reference proteome</keyword>
<feature type="region of interest" description="Disordered" evidence="1">
    <location>
        <begin position="593"/>
        <end position="642"/>
    </location>
</feature>
<dbReference type="SUPFAM" id="SSF54001">
    <property type="entry name" value="Cysteine proteinases"/>
    <property type="match status" value="1"/>
</dbReference>
<keyword evidence="2" id="KW-0812">Transmembrane</keyword>
<dbReference type="Pfam" id="PF01841">
    <property type="entry name" value="Transglut_core"/>
    <property type="match status" value="1"/>
</dbReference>
<evidence type="ECO:0000313" key="4">
    <source>
        <dbReference type="EMBL" id="AXV07424.1"/>
    </source>
</evidence>
<dbReference type="InterPro" id="IPR038765">
    <property type="entry name" value="Papain-like_cys_pep_sf"/>
</dbReference>
<dbReference type="Gene3D" id="3.10.620.30">
    <property type="match status" value="1"/>
</dbReference>
<dbReference type="RefSeq" id="WP_114591917.1">
    <property type="nucleotide sequence ID" value="NZ_CP031165.1"/>
</dbReference>
<proteinExistence type="predicted"/>
<sequence length="774" mass="80784">MSTPTLRRPASTARPPSLPDPFPTPGPAEHRPVSSRPAVSDDLLSLGLALLVLAALLPMRRVFIGTEWVRPVIGSAVLALGIGWGSRRLRVGPVTHLAMSIIGLLVFVTIAFLPATAAAGLLPTLRTLDALRDLFLYGLELVTLRPSPTFAEAGLLLLAVAGVWIIAYLADGMMFVLRSPLAAITAALVLWCVPLAVAPGGESIVVPGLAMLGAAGLLLLLGNANATGTWGKAVVAGTSSARTGPVPPMGWAMLTAAAVCGVLLAGALPGFQERPVYNVRGGSGTTITTNPIVNIRDRLVATNTGPVLRVDTDRPVYMRTTALDTFNEREEWGIDGTIGGSNVRGPVADPPSIPTETVQVEVLVEGIETGAILAPTPYLTTEVAGSRASDMRYDADLATLTVPGDAPLVRGDRYRVTASLPQPDAEVLRAVQPDPASPHTELPANVPQLVNDLAQQIVTSAGATTMFDRALAIQDHLRTWSYSTQPQLGSGSTFIERFINGQQGYCEQFAGTMAVMLRTMGIPSRLAVGYTPGTQGADGSWEVTNANAHAWVEVDFGELGWVAFEPTPRTDGNVLVPDGESVVPTRTVAMAQAEGDGVPDPVGPGELPQSRQTEDPLTGEDPLVPLGSEAPAGNGSGSASGTDDGGVPWLLVLLALAGVGAVALVGARGRMTPDRPPEERIERARLRAERVGAAVGRARRTGETDAEYFVRLSDGHPSGTALAGPSTRADFAPAVTVADARTAESAAGTIRSRLMGRASRTARARLAIREALSR</sequence>
<feature type="transmembrane region" description="Helical" evidence="2">
    <location>
        <begin position="646"/>
        <end position="667"/>
    </location>
</feature>
<dbReference type="Proteomes" id="UP000264006">
    <property type="component" value="Chromosome"/>
</dbReference>
<dbReference type="AlphaFoldDB" id="A0A346XYX7"/>
<gene>
    <name evidence="4" type="ORF">DVS28_a2745</name>
</gene>
<feature type="transmembrane region" description="Helical" evidence="2">
    <location>
        <begin position="97"/>
        <end position="122"/>
    </location>
</feature>
<dbReference type="SMART" id="SM00460">
    <property type="entry name" value="TGc"/>
    <property type="match status" value="1"/>
</dbReference>
<feature type="transmembrane region" description="Helical" evidence="2">
    <location>
        <begin position="181"/>
        <end position="198"/>
    </location>
</feature>
<dbReference type="InterPro" id="IPR052901">
    <property type="entry name" value="Bact_TGase-like"/>
</dbReference>
<dbReference type="PANTHER" id="PTHR42736:SF1">
    <property type="entry name" value="PROTEIN-GLUTAMINE GAMMA-GLUTAMYLTRANSFERASE"/>
    <property type="match status" value="1"/>
</dbReference>
<keyword evidence="2" id="KW-0472">Membrane</keyword>
<feature type="compositionally biased region" description="Pro residues" evidence="1">
    <location>
        <begin position="16"/>
        <end position="26"/>
    </location>
</feature>
<organism evidence="4 5">
    <name type="scientific">Euzebya pacifica</name>
    <dbReference type="NCBI Taxonomy" id="1608957"/>
    <lineage>
        <taxon>Bacteria</taxon>
        <taxon>Bacillati</taxon>
        <taxon>Actinomycetota</taxon>
        <taxon>Nitriliruptoria</taxon>
        <taxon>Euzebyales</taxon>
    </lineage>
</organism>
<feature type="compositionally biased region" description="Low complexity" evidence="1">
    <location>
        <begin position="627"/>
        <end position="642"/>
    </location>
</feature>
<feature type="domain" description="Transglutaminase-like" evidence="3">
    <location>
        <begin position="498"/>
        <end position="568"/>
    </location>
</feature>
<dbReference type="Pfam" id="PF11992">
    <property type="entry name" value="TgpA_N"/>
    <property type="match status" value="1"/>
</dbReference>
<dbReference type="InterPro" id="IPR002931">
    <property type="entry name" value="Transglutaminase-like"/>
</dbReference>